<evidence type="ECO:0000313" key="1">
    <source>
        <dbReference type="EMBL" id="KYL03046.1"/>
    </source>
</evidence>
<proteinExistence type="predicted"/>
<dbReference type="SUPFAM" id="SSF143011">
    <property type="entry name" value="RelE-like"/>
    <property type="match status" value="1"/>
</dbReference>
<sequence length="88" mass="10645">MIKIRYNKQSSKFFKQHQAVKNKFIANLKAFYLEENANVDIKRLQTPIELYRMRIGKYRVIYSIEKNTLILISVEKADTRRDIYKNFP</sequence>
<comment type="caution">
    <text evidence="1">The sequence shown here is derived from an EMBL/GenBank/DDBJ whole genome shotgun (WGS) entry which is preliminary data.</text>
</comment>
<name>A0A161QTG9_9FUSO</name>
<gene>
    <name evidence="1" type="ORF">A2J07_06545</name>
</gene>
<dbReference type="InterPro" id="IPR035093">
    <property type="entry name" value="RelE/ParE_toxin_dom_sf"/>
</dbReference>
<accession>A0A161QTG9</accession>
<dbReference type="Proteomes" id="UP000075816">
    <property type="component" value="Unassembled WGS sequence"/>
</dbReference>
<dbReference type="AlphaFoldDB" id="A0A161QTG9"/>
<protein>
    <submittedName>
        <fullName evidence="1">Addiction module toxin RelE</fullName>
    </submittedName>
</protein>
<reference evidence="1" key="1">
    <citation type="submission" date="2016-03" db="EMBL/GenBank/DDBJ databases">
        <title>Comparative genomics of human isolates of Fusobacterium necrophorum.</title>
        <authorList>
            <person name="Jensen A."/>
            <person name="Bank S."/>
            <person name="Andersen P.S."/>
            <person name="Kristensen L.H."/>
            <person name="Prag J."/>
        </authorList>
    </citation>
    <scope>NUCLEOTIDE SEQUENCE [LARGE SCALE GENOMIC DNA]</scope>
    <source>
        <strain evidence="1">LS_1264</strain>
    </source>
</reference>
<dbReference type="RefSeq" id="WP_005960101.1">
    <property type="nucleotide sequence ID" value="NZ_CAXOUM010000003.1"/>
</dbReference>
<organism evidence="1">
    <name type="scientific">Fusobacterium necrophorum subsp. funduliforme</name>
    <dbReference type="NCBI Taxonomy" id="143387"/>
    <lineage>
        <taxon>Bacteria</taxon>
        <taxon>Fusobacteriati</taxon>
        <taxon>Fusobacteriota</taxon>
        <taxon>Fusobacteriia</taxon>
        <taxon>Fusobacteriales</taxon>
        <taxon>Fusobacteriaceae</taxon>
        <taxon>Fusobacterium</taxon>
    </lineage>
</organism>
<dbReference type="EMBL" id="LVEA01000053">
    <property type="protein sequence ID" value="KYL03046.1"/>
    <property type="molecule type" value="Genomic_DNA"/>
</dbReference>
<dbReference type="KEGG" id="fnf:BSQ88_07130"/>
<dbReference type="Gene3D" id="3.30.2310.20">
    <property type="entry name" value="RelE-like"/>
    <property type="match status" value="1"/>
</dbReference>
<dbReference type="eggNOG" id="ENOG5033FP3">
    <property type="taxonomic scope" value="Bacteria"/>
</dbReference>